<accession>A0A5B7DRZ4</accession>
<gene>
    <name evidence="2" type="ORF">E2C01_017254</name>
</gene>
<dbReference type="EMBL" id="VSRR010001298">
    <property type="protein sequence ID" value="MPC24178.1"/>
    <property type="molecule type" value="Genomic_DNA"/>
</dbReference>
<keyword evidence="3" id="KW-1185">Reference proteome</keyword>
<protein>
    <submittedName>
        <fullName evidence="2">Uncharacterized protein</fullName>
    </submittedName>
</protein>
<dbReference type="AlphaFoldDB" id="A0A5B7DRZ4"/>
<comment type="caution">
    <text evidence="2">The sequence shown here is derived from an EMBL/GenBank/DDBJ whole genome shotgun (WGS) entry which is preliminary data.</text>
</comment>
<feature type="region of interest" description="Disordered" evidence="1">
    <location>
        <begin position="1"/>
        <end position="22"/>
    </location>
</feature>
<evidence type="ECO:0000313" key="3">
    <source>
        <dbReference type="Proteomes" id="UP000324222"/>
    </source>
</evidence>
<proteinExistence type="predicted"/>
<organism evidence="2 3">
    <name type="scientific">Portunus trituberculatus</name>
    <name type="common">Swimming crab</name>
    <name type="synonym">Neptunus trituberculatus</name>
    <dbReference type="NCBI Taxonomy" id="210409"/>
    <lineage>
        <taxon>Eukaryota</taxon>
        <taxon>Metazoa</taxon>
        <taxon>Ecdysozoa</taxon>
        <taxon>Arthropoda</taxon>
        <taxon>Crustacea</taxon>
        <taxon>Multicrustacea</taxon>
        <taxon>Malacostraca</taxon>
        <taxon>Eumalacostraca</taxon>
        <taxon>Eucarida</taxon>
        <taxon>Decapoda</taxon>
        <taxon>Pleocyemata</taxon>
        <taxon>Brachyura</taxon>
        <taxon>Eubrachyura</taxon>
        <taxon>Portunoidea</taxon>
        <taxon>Portunidae</taxon>
        <taxon>Portuninae</taxon>
        <taxon>Portunus</taxon>
    </lineage>
</organism>
<sequence>MPQYSKGPIEQHTRKLSNAGQTRVPSYSTLVLLVGEDRLPVTRALASPPDQPQQQHQYEYPWASMLVGSRMNVANFE</sequence>
<name>A0A5B7DRZ4_PORTR</name>
<evidence type="ECO:0000313" key="2">
    <source>
        <dbReference type="EMBL" id="MPC24178.1"/>
    </source>
</evidence>
<dbReference type="Proteomes" id="UP000324222">
    <property type="component" value="Unassembled WGS sequence"/>
</dbReference>
<evidence type="ECO:0000256" key="1">
    <source>
        <dbReference type="SAM" id="MobiDB-lite"/>
    </source>
</evidence>
<reference evidence="2 3" key="1">
    <citation type="submission" date="2019-05" db="EMBL/GenBank/DDBJ databases">
        <title>Another draft genome of Portunus trituberculatus and its Hox gene families provides insights of decapod evolution.</title>
        <authorList>
            <person name="Jeong J.-H."/>
            <person name="Song I."/>
            <person name="Kim S."/>
            <person name="Choi T."/>
            <person name="Kim D."/>
            <person name="Ryu S."/>
            <person name="Kim W."/>
        </authorList>
    </citation>
    <scope>NUCLEOTIDE SEQUENCE [LARGE SCALE GENOMIC DNA]</scope>
    <source>
        <tissue evidence="2">Muscle</tissue>
    </source>
</reference>